<organism evidence="8 9">
    <name type="scientific">Rhizophagus irregularis (strain DAOM 197198w)</name>
    <name type="common">Glomus intraradices</name>
    <dbReference type="NCBI Taxonomy" id="1432141"/>
    <lineage>
        <taxon>Eukaryota</taxon>
        <taxon>Fungi</taxon>
        <taxon>Fungi incertae sedis</taxon>
        <taxon>Mucoromycota</taxon>
        <taxon>Glomeromycotina</taxon>
        <taxon>Glomeromycetes</taxon>
        <taxon>Glomerales</taxon>
        <taxon>Glomeraceae</taxon>
        <taxon>Rhizophagus</taxon>
    </lineage>
</organism>
<accession>A0A015LVY7</accession>
<dbReference type="GO" id="GO:0005737">
    <property type="term" value="C:cytoplasm"/>
    <property type="evidence" value="ECO:0007669"/>
    <property type="project" value="TreeGrafter"/>
</dbReference>
<sequence length="350" mass="40860">MSNLIKSSLTSGPTKKSSYKVPLPLSLSPSILSRFLSYFTPFTLFTTSTRKIKGKYDEKTQAVIICNREDMEKLWKEGFFGKGNLSRSEPTWFWRNSNNDNGKGKRKEKQKLAAEQITEQRRIVRKRNKKGRVNQVQNMSKVQQITKEEVQEKEQDEEQTIEQTLTQEEENVLLEDIETLMLTTQEAFFLCYGLGILDIYDLQDNLLSAEESWKSFQITSSGFIIRYIVYHYFRSLGWVVRCGMKFGVDYVLYEKGPVFKHAEYAVIILPIHTSQNFDNSQVDVDFRNNCMTSWSWMMNLNRVCVQVKKSLVLCYVIIPSTTTYLTITECIKEYKVRHVLVKRCIPSKLK</sequence>
<protein>
    <recommendedName>
        <fullName evidence="4">tRNA-splicing endonuclease subunit Sen2</fullName>
        <ecNumber evidence="4">4.6.1.16</ecNumber>
    </recommendedName>
</protein>
<dbReference type="EMBL" id="JEMT01026602">
    <property type="protein sequence ID" value="EXX58798.1"/>
    <property type="molecule type" value="Genomic_DNA"/>
</dbReference>
<dbReference type="GO" id="GO:0000214">
    <property type="term" value="C:tRNA-intron endonuclease complex"/>
    <property type="evidence" value="ECO:0007669"/>
    <property type="project" value="UniProtKB-UniRule"/>
</dbReference>
<evidence type="ECO:0000256" key="2">
    <source>
        <dbReference type="ARBA" id="ARBA00022694"/>
    </source>
</evidence>
<feature type="active site" evidence="5">
    <location>
        <position position="253"/>
    </location>
</feature>
<dbReference type="Proteomes" id="UP000022910">
    <property type="component" value="Unassembled WGS sequence"/>
</dbReference>
<dbReference type="NCBIfam" id="TIGR00324">
    <property type="entry name" value="endA"/>
    <property type="match status" value="1"/>
</dbReference>
<evidence type="ECO:0000259" key="7">
    <source>
        <dbReference type="Pfam" id="PF01974"/>
    </source>
</evidence>
<name>A0A015LVY7_RHIIW</name>
<dbReference type="GO" id="GO:0000213">
    <property type="term" value="F:tRNA-intron lyase activity"/>
    <property type="evidence" value="ECO:0007669"/>
    <property type="project" value="UniProtKB-UniRule"/>
</dbReference>
<dbReference type="CDD" id="cd22363">
    <property type="entry name" value="tRNA-intron_lyase_C"/>
    <property type="match status" value="1"/>
</dbReference>
<evidence type="ECO:0000256" key="6">
    <source>
        <dbReference type="SAM" id="MobiDB-lite"/>
    </source>
</evidence>
<evidence type="ECO:0000313" key="9">
    <source>
        <dbReference type="Proteomes" id="UP000022910"/>
    </source>
</evidence>
<comment type="caution">
    <text evidence="8">The sequence shown here is derived from an EMBL/GenBank/DDBJ whole genome shotgun (WGS) entry which is preliminary data.</text>
</comment>
<dbReference type="InterPro" id="IPR036167">
    <property type="entry name" value="tRNA_intron_Endo_cat-like_sf"/>
</dbReference>
<dbReference type="PIRSF" id="PIRSF011789">
    <property type="entry name" value="tRNA_splic_SEN2"/>
    <property type="match status" value="1"/>
</dbReference>
<evidence type="ECO:0000256" key="5">
    <source>
        <dbReference type="PIRSR" id="PIRSR011789-1"/>
    </source>
</evidence>
<dbReference type="SUPFAM" id="SSF53032">
    <property type="entry name" value="tRNA-intron endonuclease catalytic domain-like"/>
    <property type="match status" value="1"/>
</dbReference>
<dbReference type="PANTHER" id="PTHR21227">
    <property type="entry name" value="TRNA-SPLICING ENDONUCLEASE SUBUNIT SEN2"/>
    <property type="match status" value="1"/>
</dbReference>
<dbReference type="STRING" id="1432141.A0A015LVY7"/>
<feature type="region of interest" description="Disordered" evidence="6">
    <location>
        <begin position="1"/>
        <end position="20"/>
    </location>
</feature>
<evidence type="ECO:0000256" key="4">
    <source>
        <dbReference type="PIRNR" id="PIRNR011789"/>
    </source>
</evidence>
<comment type="similarity">
    <text evidence="1 4">Belongs to the tRNA-intron endonuclease family.</text>
</comment>
<reference evidence="8 9" key="1">
    <citation type="submission" date="2014-02" db="EMBL/GenBank/DDBJ databases">
        <title>Single nucleus genome sequencing reveals high similarity among nuclei of an endomycorrhizal fungus.</title>
        <authorList>
            <person name="Lin K."/>
            <person name="Geurts R."/>
            <person name="Zhang Z."/>
            <person name="Limpens E."/>
            <person name="Saunders D.G."/>
            <person name="Mu D."/>
            <person name="Pang E."/>
            <person name="Cao H."/>
            <person name="Cha H."/>
            <person name="Lin T."/>
            <person name="Zhou Q."/>
            <person name="Shang Y."/>
            <person name="Li Y."/>
            <person name="Ivanov S."/>
            <person name="Sharma T."/>
            <person name="Velzen R.V."/>
            <person name="Ruijter N.D."/>
            <person name="Aanen D.K."/>
            <person name="Win J."/>
            <person name="Kamoun S."/>
            <person name="Bisseling T."/>
            <person name="Huang S."/>
        </authorList>
    </citation>
    <scope>NUCLEOTIDE SEQUENCE [LARGE SCALE GENOMIC DNA]</scope>
    <source>
        <strain evidence="9">DAOM197198w</strain>
    </source>
</reference>
<keyword evidence="9" id="KW-1185">Reference proteome</keyword>
<feature type="active site" evidence="5">
    <location>
        <position position="309"/>
    </location>
</feature>
<keyword evidence="3 4" id="KW-0456">Lyase</keyword>
<evidence type="ECO:0000256" key="1">
    <source>
        <dbReference type="ARBA" id="ARBA00008078"/>
    </source>
</evidence>
<dbReference type="GO" id="GO:0003676">
    <property type="term" value="F:nucleic acid binding"/>
    <property type="evidence" value="ECO:0007669"/>
    <property type="project" value="InterPro"/>
</dbReference>
<gene>
    <name evidence="8" type="ORF">RirG_194680</name>
</gene>
<comment type="function">
    <text evidence="4">Constitutes one of the two catalytic subunit of the tRNA-splicing endonuclease complex, a complex responsible for identification and cleavage of the splice sites in pre-tRNA. It cleaves pre-tRNA at the 5'- and 3'-splice sites to release the intron. The products are an intron and two tRNA half-molecules bearing 2',3'-cyclic phosphate and 5'-OH termini. There are no conserved sequences at the splice sites, but the intron is invariably located at the same site in the gene, placing the splice sites an invariant distance from the constant structural features of the tRNA body.</text>
</comment>
<proteinExistence type="inferred from homology"/>
<dbReference type="PANTHER" id="PTHR21227:SF0">
    <property type="entry name" value="TRNA-SPLICING ENDONUCLEASE SUBUNIT SEN2"/>
    <property type="match status" value="1"/>
</dbReference>
<keyword evidence="2 4" id="KW-0819">tRNA processing</keyword>
<dbReference type="Gene3D" id="3.40.1350.10">
    <property type="match status" value="1"/>
</dbReference>
<feature type="compositionally biased region" description="Polar residues" evidence="6">
    <location>
        <begin position="1"/>
        <end position="14"/>
    </location>
</feature>
<dbReference type="InterPro" id="IPR011856">
    <property type="entry name" value="tRNA_endonuc-like_dom_sf"/>
</dbReference>
<feature type="domain" description="tRNA intron endonuclease catalytic" evidence="7">
    <location>
        <begin position="223"/>
        <end position="316"/>
    </location>
</feature>
<feature type="active site" evidence="5">
    <location>
        <position position="261"/>
    </location>
</feature>
<dbReference type="OrthoDB" id="10249562at2759"/>
<dbReference type="InterPro" id="IPR006677">
    <property type="entry name" value="tRNA_intron_Endonuc_cat-like"/>
</dbReference>
<dbReference type="SMR" id="A0A015LVY7"/>
<dbReference type="InterPro" id="IPR006676">
    <property type="entry name" value="tRNA_splic"/>
</dbReference>
<evidence type="ECO:0000313" key="8">
    <source>
        <dbReference type="EMBL" id="EXX58798.1"/>
    </source>
</evidence>
<dbReference type="Pfam" id="PF01974">
    <property type="entry name" value="tRNA_int_endo"/>
    <property type="match status" value="1"/>
</dbReference>
<dbReference type="EC" id="4.6.1.16" evidence="4"/>
<dbReference type="AlphaFoldDB" id="A0A015LVY7"/>
<dbReference type="GO" id="GO:0000379">
    <property type="term" value="P:tRNA-type intron splice site recognition and cleavage"/>
    <property type="evidence" value="ECO:0007669"/>
    <property type="project" value="TreeGrafter"/>
</dbReference>
<evidence type="ECO:0000256" key="3">
    <source>
        <dbReference type="ARBA" id="ARBA00023239"/>
    </source>
</evidence>
<dbReference type="OMA" id="YSHPYWK"/>
<dbReference type="InterPro" id="IPR016589">
    <property type="entry name" value="tRNA_splic_SEN2"/>
</dbReference>